<reference evidence="1 2" key="1">
    <citation type="submission" date="2022-05" db="EMBL/GenBank/DDBJ databases">
        <authorList>
            <consortium name="Genoscope - CEA"/>
            <person name="William W."/>
        </authorList>
    </citation>
    <scope>NUCLEOTIDE SEQUENCE [LARGE SCALE GENOMIC DNA]</scope>
</reference>
<evidence type="ECO:0000313" key="1">
    <source>
        <dbReference type="EMBL" id="CAH3172584.1"/>
    </source>
</evidence>
<dbReference type="EMBL" id="CALNXK010000174">
    <property type="protein sequence ID" value="CAH3172584.1"/>
    <property type="molecule type" value="Genomic_DNA"/>
</dbReference>
<feature type="non-terminal residue" evidence="1">
    <location>
        <position position="133"/>
    </location>
</feature>
<keyword evidence="2" id="KW-1185">Reference proteome</keyword>
<protein>
    <submittedName>
        <fullName evidence="1">Uncharacterized protein</fullName>
    </submittedName>
</protein>
<evidence type="ECO:0000313" key="2">
    <source>
        <dbReference type="Proteomes" id="UP001159405"/>
    </source>
</evidence>
<organism evidence="1 2">
    <name type="scientific">Porites lobata</name>
    <dbReference type="NCBI Taxonomy" id="104759"/>
    <lineage>
        <taxon>Eukaryota</taxon>
        <taxon>Metazoa</taxon>
        <taxon>Cnidaria</taxon>
        <taxon>Anthozoa</taxon>
        <taxon>Hexacorallia</taxon>
        <taxon>Scleractinia</taxon>
        <taxon>Fungiina</taxon>
        <taxon>Poritidae</taxon>
        <taxon>Porites</taxon>
    </lineage>
</organism>
<feature type="non-terminal residue" evidence="1">
    <location>
        <position position="1"/>
    </location>
</feature>
<name>A0ABN8QZT1_9CNID</name>
<proteinExistence type="predicted"/>
<sequence length="133" mass="14769">EKKTSKALKADHSVHHVTFNPNKASPRETLNISVPKLDDGVVLVSECLVVVFNLTVVGKRIIFSLSTVSSSYLNGKKFIYEHVTHHKTISIAKGTDSIINESINVPRRSMKGLILLLFYEPYVGGARDSEQTF</sequence>
<accession>A0ABN8QZT1</accession>
<gene>
    <name evidence="1" type="ORF">PLOB_00013064</name>
</gene>
<comment type="caution">
    <text evidence="1">The sequence shown here is derived from an EMBL/GenBank/DDBJ whole genome shotgun (WGS) entry which is preliminary data.</text>
</comment>
<dbReference type="Proteomes" id="UP001159405">
    <property type="component" value="Unassembled WGS sequence"/>
</dbReference>